<dbReference type="SUPFAM" id="SSF55729">
    <property type="entry name" value="Acyl-CoA N-acyltransferases (Nat)"/>
    <property type="match status" value="1"/>
</dbReference>
<dbReference type="RefSeq" id="WP_015948410.1">
    <property type="nucleotide sequence ID" value="NC_011768.1"/>
</dbReference>
<evidence type="ECO:0000313" key="3">
    <source>
        <dbReference type="Proteomes" id="UP000000739"/>
    </source>
</evidence>
<dbReference type="PROSITE" id="PS51186">
    <property type="entry name" value="GNAT"/>
    <property type="match status" value="1"/>
</dbReference>
<keyword evidence="3" id="KW-1185">Reference proteome</keyword>
<dbReference type="Gene3D" id="3.40.630.30">
    <property type="match status" value="1"/>
</dbReference>
<dbReference type="CDD" id="cd04301">
    <property type="entry name" value="NAT_SF"/>
    <property type="match status" value="1"/>
</dbReference>
<evidence type="ECO:0000259" key="1">
    <source>
        <dbReference type="PROSITE" id="PS51186"/>
    </source>
</evidence>
<gene>
    <name evidence="2" type="ordered locus">Dalk_3668</name>
</gene>
<dbReference type="Proteomes" id="UP000000739">
    <property type="component" value="Chromosome"/>
</dbReference>
<sequence>MEFVQATEKHVASYAEQIIDLIHSTGQAAFDYQFVSRDFFDLIVGASLAAPGTLFGYDKITLAMGAGRLLGMEAGFAGPGFLLRKKAMASVYPELIESGALPRDVLGEMGTRGYQCGYLNPSIPKNVYYVLTLAVDAQSRGKKIGAGLLSNAMDKAKAAGYRGLHLDVFADNPAVGFYKAMGLACLVETLAPAPSQNGVPKGLRMAMDF</sequence>
<accession>B8FGX6</accession>
<dbReference type="Pfam" id="PF00583">
    <property type="entry name" value="Acetyltransf_1"/>
    <property type="match status" value="1"/>
</dbReference>
<dbReference type="EMBL" id="CP001322">
    <property type="protein sequence ID" value="ACL05356.1"/>
    <property type="molecule type" value="Genomic_DNA"/>
</dbReference>
<reference evidence="2 3" key="1">
    <citation type="journal article" date="2012" name="Environ. Microbiol.">
        <title>The genome sequence of Desulfatibacillum alkenivorans AK-01: a blueprint for anaerobic alkane oxidation.</title>
        <authorList>
            <person name="Callaghan A.V."/>
            <person name="Morris B.E."/>
            <person name="Pereira I.A."/>
            <person name="McInerney M.J."/>
            <person name="Austin R.N."/>
            <person name="Groves J.T."/>
            <person name="Kukor J.J."/>
            <person name="Suflita J.M."/>
            <person name="Young L.Y."/>
            <person name="Zylstra G.J."/>
            <person name="Wawrik B."/>
        </authorList>
    </citation>
    <scope>NUCLEOTIDE SEQUENCE [LARGE SCALE GENOMIC DNA]</scope>
    <source>
        <strain evidence="2 3">AK-01</strain>
    </source>
</reference>
<proteinExistence type="predicted"/>
<dbReference type="eggNOG" id="COG0456">
    <property type="taxonomic scope" value="Bacteria"/>
</dbReference>
<dbReference type="InterPro" id="IPR000182">
    <property type="entry name" value="GNAT_dom"/>
</dbReference>
<dbReference type="KEGG" id="dal:Dalk_3668"/>
<evidence type="ECO:0000313" key="2">
    <source>
        <dbReference type="EMBL" id="ACL05356.1"/>
    </source>
</evidence>
<protein>
    <submittedName>
        <fullName evidence="2">GCN5-related N-acetyltransferase</fullName>
    </submittedName>
</protein>
<organism evidence="2 3">
    <name type="scientific">Desulfatibacillum aliphaticivorans</name>
    <dbReference type="NCBI Taxonomy" id="218208"/>
    <lineage>
        <taxon>Bacteria</taxon>
        <taxon>Pseudomonadati</taxon>
        <taxon>Thermodesulfobacteriota</taxon>
        <taxon>Desulfobacteria</taxon>
        <taxon>Desulfobacterales</taxon>
        <taxon>Desulfatibacillaceae</taxon>
        <taxon>Desulfatibacillum</taxon>
    </lineage>
</organism>
<dbReference type="HOGENOM" id="CLU_1286867_0_0_7"/>
<dbReference type="GO" id="GO:0016747">
    <property type="term" value="F:acyltransferase activity, transferring groups other than amino-acyl groups"/>
    <property type="evidence" value="ECO:0007669"/>
    <property type="project" value="InterPro"/>
</dbReference>
<name>B8FGX6_DESAL</name>
<dbReference type="InterPro" id="IPR016181">
    <property type="entry name" value="Acyl_CoA_acyltransferase"/>
</dbReference>
<feature type="domain" description="N-acetyltransferase" evidence="1">
    <location>
        <begin position="117"/>
        <end position="209"/>
    </location>
</feature>
<dbReference type="AlphaFoldDB" id="B8FGX6"/>